<dbReference type="InterPro" id="IPR036322">
    <property type="entry name" value="WD40_repeat_dom_sf"/>
</dbReference>
<organism evidence="4 5">
    <name type="scientific">Prymnesium parvum</name>
    <name type="common">Toxic golden alga</name>
    <dbReference type="NCBI Taxonomy" id="97485"/>
    <lineage>
        <taxon>Eukaryota</taxon>
        <taxon>Haptista</taxon>
        <taxon>Haptophyta</taxon>
        <taxon>Prymnesiophyceae</taxon>
        <taxon>Prymnesiales</taxon>
        <taxon>Prymnesiaceae</taxon>
        <taxon>Prymnesium</taxon>
    </lineage>
</organism>
<dbReference type="SMART" id="SM00320">
    <property type="entry name" value="WD40"/>
    <property type="match status" value="7"/>
</dbReference>
<dbReference type="Pfam" id="PF00400">
    <property type="entry name" value="WD40"/>
    <property type="match status" value="3"/>
</dbReference>
<evidence type="ECO:0000256" key="1">
    <source>
        <dbReference type="ARBA" id="ARBA00022574"/>
    </source>
</evidence>
<feature type="compositionally biased region" description="Low complexity" evidence="3">
    <location>
        <begin position="108"/>
        <end position="146"/>
    </location>
</feature>
<sequence>MAPADDDPFAAATAALREVTAAQPGRYEQLVLKLLQRQHALLHAMHDELTEQRLWRSSASRQLQDLRDELTRLRAPLAGGTAGPSHGSPSARHQGQLPPMELPPPPSGCTSPSPFETSSPGSSSPTAGVAATSSAHDGPRSHASPAAPRPPREAEDVDALNDAARQRHGELRAASTRQQEHGNFVETDPPRRGRGAPRTFHPHERRAPVLPRSAAAPSGGLSAAPTARTAQPPVASEPAVATGATLGSVPLAAADPSTASARPAEAGGAGDSTASPLVAPSVGASGSPNSQPLRLAQKLWATSGDAQEPISSVALSSNGLCMVSGCADGNLQLWARSSAQGEWSRSLRSIACRAAGEGDVAHGPEVNALCLRGSLLISGAADGAVKAWRAEVQVSDAGRTEPVLYLLRTLKDEQGGHATGKEVMSVAMPGEESSAGSADAKWAASGAQDGHICIWDVSHASVRQRLKLKNWVMALDVATVSADSVDAEAMGGAGHVVLLSGCFDGGCHLWRAEIERVQGQDYLAGFTKWRVLSQPAQFEGMLSVCLCASRGLAAAGSNDGTIRVWRVASGSDGPFVSHRAAQKGICALQWRGSTAEELLAGSEDGVCSRWIVEAASLRQRQAVEVHQQVEVMALACTENGAEVACALSDGSVQMMAVPS</sequence>
<dbReference type="InterPro" id="IPR001680">
    <property type="entry name" value="WD40_rpt"/>
</dbReference>
<reference evidence="4 5" key="1">
    <citation type="journal article" date="2024" name="Science">
        <title>Giant polyketide synthase enzymes in the biosynthesis of giant marine polyether toxins.</title>
        <authorList>
            <person name="Fallon T.R."/>
            <person name="Shende V.V."/>
            <person name="Wierzbicki I.H."/>
            <person name="Pendleton A.L."/>
            <person name="Watervoot N.F."/>
            <person name="Auber R.P."/>
            <person name="Gonzalez D.J."/>
            <person name="Wisecaver J.H."/>
            <person name="Moore B.S."/>
        </authorList>
    </citation>
    <scope>NUCLEOTIDE SEQUENCE [LARGE SCALE GENOMIC DNA]</scope>
    <source>
        <strain evidence="4 5">12B1</strain>
    </source>
</reference>
<dbReference type="PANTHER" id="PTHR19848:SF8">
    <property type="entry name" value="F-BOX AND WD REPEAT DOMAIN CONTAINING 7"/>
    <property type="match status" value="1"/>
</dbReference>
<feature type="compositionally biased region" description="Low complexity" evidence="3">
    <location>
        <begin position="213"/>
        <end position="227"/>
    </location>
</feature>
<accession>A0AB34JTZ9</accession>
<comment type="caution">
    <text evidence="4">The sequence shown here is derived from an EMBL/GenBank/DDBJ whole genome shotgun (WGS) entry which is preliminary data.</text>
</comment>
<feature type="region of interest" description="Disordered" evidence="3">
    <location>
        <begin position="255"/>
        <end position="290"/>
    </location>
</feature>
<dbReference type="PANTHER" id="PTHR19848">
    <property type="entry name" value="WD40 REPEAT PROTEIN"/>
    <property type="match status" value="1"/>
</dbReference>
<keyword evidence="1" id="KW-0853">WD repeat</keyword>
<dbReference type="SUPFAM" id="SSF50978">
    <property type="entry name" value="WD40 repeat-like"/>
    <property type="match status" value="1"/>
</dbReference>
<feature type="region of interest" description="Disordered" evidence="3">
    <location>
        <begin position="76"/>
        <end position="239"/>
    </location>
</feature>
<name>A0AB34JTZ9_PRYPA</name>
<protein>
    <submittedName>
        <fullName evidence="4">Uncharacterized protein</fullName>
    </submittedName>
</protein>
<dbReference type="AlphaFoldDB" id="A0AB34JTZ9"/>
<evidence type="ECO:0000256" key="3">
    <source>
        <dbReference type="SAM" id="MobiDB-lite"/>
    </source>
</evidence>
<proteinExistence type="predicted"/>
<evidence type="ECO:0000256" key="2">
    <source>
        <dbReference type="ARBA" id="ARBA00022737"/>
    </source>
</evidence>
<dbReference type="Proteomes" id="UP001515480">
    <property type="component" value="Unassembled WGS sequence"/>
</dbReference>
<evidence type="ECO:0000313" key="5">
    <source>
        <dbReference type="Proteomes" id="UP001515480"/>
    </source>
</evidence>
<keyword evidence="5" id="KW-1185">Reference proteome</keyword>
<dbReference type="Gene3D" id="2.130.10.10">
    <property type="entry name" value="YVTN repeat-like/Quinoprotein amine dehydrogenase"/>
    <property type="match status" value="2"/>
</dbReference>
<evidence type="ECO:0000313" key="4">
    <source>
        <dbReference type="EMBL" id="KAL1524426.1"/>
    </source>
</evidence>
<dbReference type="InterPro" id="IPR015943">
    <property type="entry name" value="WD40/YVTN_repeat-like_dom_sf"/>
</dbReference>
<gene>
    <name evidence="4" type="ORF">AB1Y20_019321</name>
</gene>
<dbReference type="EMBL" id="JBGBPQ010000005">
    <property type="protein sequence ID" value="KAL1524426.1"/>
    <property type="molecule type" value="Genomic_DNA"/>
</dbReference>
<keyword evidence="2" id="KW-0677">Repeat</keyword>